<organism evidence="3 4">
    <name type="scientific">Heliobacterium mobile</name>
    <name type="common">Heliobacillus mobilis</name>
    <dbReference type="NCBI Taxonomy" id="28064"/>
    <lineage>
        <taxon>Bacteria</taxon>
        <taxon>Bacillati</taxon>
        <taxon>Bacillota</taxon>
        <taxon>Clostridia</taxon>
        <taxon>Eubacteriales</taxon>
        <taxon>Heliobacteriaceae</taxon>
        <taxon>Heliobacterium</taxon>
    </lineage>
</organism>
<dbReference type="GO" id="GO:0003676">
    <property type="term" value="F:nucleic acid binding"/>
    <property type="evidence" value="ECO:0007669"/>
    <property type="project" value="InterPro"/>
</dbReference>
<keyword evidence="4" id="KW-1185">Reference proteome</keyword>
<evidence type="ECO:0000259" key="2">
    <source>
        <dbReference type="Pfam" id="PF02272"/>
    </source>
</evidence>
<dbReference type="InterPro" id="IPR051319">
    <property type="entry name" value="Oligoribo/pAp-PDE_c-di-AMP_PDE"/>
</dbReference>
<feature type="domain" description="DHHA1" evidence="2">
    <location>
        <begin position="240"/>
        <end position="324"/>
    </location>
</feature>
<comment type="caution">
    <text evidence="3">The sequence shown here is derived from an EMBL/GenBank/DDBJ whole genome shotgun (WGS) entry which is preliminary data.</text>
</comment>
<dbReference type="PANTHER" id="PTHR47618">
    <property type="entry name" value="BIFUNCTIONAL OLIGORIBONUCLEASE AND PAP PHOSPHATASE NRNA"/>
    <property type="match status" value="1"/>
</dbReference>
<accession>A0A6I3SNA7</accession>
<dbReference type="Pfam" id="PF02272">
    <property type="entry name" value="DHHA1"/>
    <property type="match status" value="1"/>
</dbReference>
<dbReference type="EMBL" id="WNKU01000026">
    <property type="protein sequence ID" value="MTV50468.1"/>
    <property type="molecule type" value="Genomic_DNA"/>
</dbReference>
<evidence type="ECO:0000313" key="4">
    <source>
        <dbReference type="Proteomes" id="UP000430670"/>
    </source>
</evidence>
<dbReference type="InterPro" id="IPR038763">
    <property type="entry name" value="DHH_sf"/>
</dbReference>
<dbReference type="Gene3D" id="3.10.310.30">
    <property type="match status" value="1"/>
</dbReference>
<dbReference type="SUPFAM" id="SSF64182">
    <property type="entry name" value="DHH phosphoesterases"/>
    <property type="match status" value="1"/>
</dbReference>
<protein>
    <submittedName>
        <fullName evidence="3">Bifunctional oligoribonuclease/PAP phosphatase NrnA</fullName>
    </submittedName>
</protein>
<dbReference type="AlphaFoldDB" id="A0A6I3SNA7"/>
<feature type="domain" description="DDH" evidence="1">
    <location>
        <begin position="23"/>
        <end position="163"/>
    </location>
</feature>
<dbReference type="Gene3D" id="3.90.1640.10">
    <property type="entry name" value="inorganic pyrophosphatase (n-terminal core)"/>
    <property type="match status" value="1"/>
</dbReference>
<dbReference type="InterPro" id="IPR003156">
    <property type="entry name" value="DHHA1_dom"/>
</dbReference>
<dbReference type="PANTHER" id="PTHR47618:SF1">
    <property type="entry name" value="BIFUNCTIONAL OLIGORIBONUCLEASE AND PAP PHOSPHATASE NRNA"/>
    <property type="match status" value="1"/>
</dbReference>
<name>A0A6I3SNA7_HELMO</name>
<evidence type="ECO:0000259" key="1">
    <source>
        <dbReference type="Pfam" id="PF01368"/>
    </source>
</evidence>
<dbReference type="Proteomes" id="UP000430670">
    <property type="component" value="Unassembled WGS sequence"/>
</dbReference>
<reference evidence="3 4" key="1">
    <citation type="submission" date="2019-11" db="EMBL/GenBank/DDBJ databases">
        <title>Whole-genome sequence of a the green, strictly anaerobic photosynthetic bacterium Heliobacillus mobilis DSM 6151.</title>
        <authorList>
            <person name="Kyndt J.A."/>
            <person name="Meyer T.E."/>
        </authorList>
    </citation>
    <scope>NUCLEOTIDE SEQUENCE [LARGE SCALE GENOMIC DNA]</scope>
    <source>
        <strain evidence="3 4">DSM 6151</strain>
    </source>
</reference>
<sequence length="334" mass="36342">MDLMNPVDLQQQQILQMLSQASKVLLIVHKVPDGDCLGSVSAMLTRLRGQGLQAIAYCDDPVPDSYRFLPAMDQVFQASTIPEFTPELVIVIDCADEGRIGDGSRFLQGQAPVINIDHHVGNSQFGHINWVDSQAAACGEMIYRLCTTASWHITDDMATAIYTSLMTDTGSFQYANTTPQTLRLAADLREMGARTDEIREKVFESRPRAFVNLLAQILPTLEVSDDGRVASLTVTREAMVQAGASEGDCDGLINYPRFLAGVQVALLFKEAGEEIFRVGFRSKGNIDVYAIARQFGGGGHRKASGCTLSGTLAEVKQQVLGAVRSSLEPLEIPT</sequence>
<dbReference type="Pfam" id="PF01368">
    <property type="entry name" value="DHH"/>
    <property type="match status" value="1"/>
</dbReference>
<evidence type="ECO:0000313" key="3">
    <source>
        <dbReference type="EMBL" id="MTV50468.1"/>
    </source>
</evidence>
<dbReference type="InterPro" id="IPR001667">
    <property type="entry name" value="DDH_dom"/>
</dbReference>
<gene>
    <name evidence="3" type="ORF">GJ688_16090</name>
</gene>
<proteinExistence type="predicted"/>
<dbReference type="OrthoDB" id="9803668at2"/>